<comment type="pathway">
    <text evidence="1">Carbohydrate metabolism; tricarboxylic acid cycle.</text>
</comment>
<dbReference type="EC" id="2.3.3.16" evidence="3"/>
<comment type="similarity">
    <text evidence="2">Belongs to the citrate synthase family.</text>
</comment>
<gene>
    <name evidence="5" type="ORF">UU23_C0001G0018</name>
</gene>
<dbReference type="InterPro" id="IPR016143">
    <property type="entry name" value="Citrate_synth-like_sm_a-sub"/>
</dbReference>
<dbReference type="NCBIfam" id="NF004869">
    <property type="entry name" value="PRK06224.1-6"/>
    <property type="match status" value="1"/>
</dbReference>
<dbReference type="GO" id="GO:0005829">
    <property type="term" value="C:cytosol"/>
    <property type="evidence" value="ECO:0007669"/>
    <property type="project" value="TreeGrafter"/>
</dbReference>
<comment type="caution">
    <text evidence="5">The sequence shown here is derived from an EMBL/GenBank/DDBJ whole genome shotgun (WGS) entry which is preliminary data.</text>
</comment>
<accession>A0A0G0TMK3</accession>
<name>A0A0G0TMK3_9BACT</name>
<dbReference type="InterPro" id="IPR016142">
    <property type="entry name" value="Citrate_synth-like_lrg_a-sub"/>
</dbReference>
<evidence type="ECO:0000256" key="3">
    <source>
        <dbReference type="ARBA" id="ARBA00012972"/>
    </source>
</evidence>
<sequence>MTKAYRTSISTHHDGKPYVYGYDLTKLAEVPSFTRTIYLILAGRMPDKNSERMLDAIFTIAIDHGVEPSSVVAARNVYSAGSPVQAAVAAGVLAFGEFHGGAIEQTMENFKKWQSVGALEMVKDFAKRGERVSGFGHRLYSVDPRTQKLLEIARKLGFYGKYVKFALEVEEELSKGSHSTGSGQAKKLPLNIDGIFGALLLEMGFNPKVGKGIFIIARTPGIVAHVVEEALREKPVRRLDESEVEYDGPRPRE</sequence>
<dbReference type="SUPFAM" id="SSF48256">
    <property type="entry name" value="Citrate synthase"/>
    <property type="match status" value="1"/>
</dbReference>
<evidence type="ECO:0000313" key="5">
    <source>
        <dbReference type="EMBL" id="KKR78254.1"/>
    </source>
</evidence>
<dbReference type="Gene3D" id="1.10.230.10">
    <property type="entry name" value="Cytochrome P450-Terp, domain 2"/>
    <property type="match status" value="1"/>
</dbReference>
<keyword evidence="4" id="KW-0808">Transferase</keyword>
<dbReference type="AlphaFoldDB" id="A0A0G0TMK3"/>
<dbReference type="InterPro" id="IPR036969">
    <property type="entry name" value="Citrate_synthase_sf"/>
</dbReference>
<dbReference type="PANTHER" id="PTHR11739:SF4">
    <property type="entry name" value="CITRATE SYNTHASE, PEROXISOMAL"/>
    <property type="match status" value="1"/>
</dbReference>
<dbReference type="CDD" id="cd06100">
    <property type="entry name" value="CCL_ACL-C"/>
    <property type="match status" value="1"/>
</dbReference>
<dbReference type="GO" id="GO:0005975">
    <property type="term" value="P:carbohydrate metabolic process"/>
    <property type="evidence" value="ECO:0007669"/>
    <property type="project" value="TreeGrafter"/>
</dbReference>
<dbReference type="Gene3D" id="1.10.580.10">
    <property type="entry name" value="Citrate Synthase, domain 1"/>
    <property type="match status" value="1"/>
</dbReference>
<evidence type="ECO:0000313" key="6">
    <source>
        <dbReference type="Proteomes" id="UP000034292"/>
    </source>
</evidence>
<dbReference type="PANTHER" id="PTHR11739">
    <property type="entry name" value="CITRATE SYNTHASE"/>
    <property type="match status" value="1"/>
</dbReference>
<dbReference type="Proteomes" id="UP000034292">
    <property type="component" value="Unassembled WGS sequence"/>
</dbReference>
<evidence type="ECO:0000256" key="4">
    <source>
        <dbReference type="ARBA" id="ARBA00022679"/>
    </source>
</evidence>
<dbReference type="GO" id="GO:0036440">
    <property type="term" value="F:citrate synthase activity"/>
    <property type="evidence" value="ECO:0007669"/>
    <property type="project" value="UniProtKB-EC"/>
</dbReference>
<dbReference type="InterPro" id="IPR002020">
    <property type="entry name" value="Citrate_synthase"/>
</dbReference>
<proteinExistence type="inferred from homology"/>
<protein>
    <recommendedName>
        <fullName evidence="3">citrate synthase (unknown stereospecificity)</fullName>
        <ecNumber evidence="3">2.3.3.16</ecNumber>
    </recommendedName>
</protein>
<dbReference type="Pfam" id="PF00285">
    <property type="entry name" value="Citrate_synt"/>
    <property type="match status" value="1"/>
</dbReference>
<evidence type="ECO:0000256" key="1">
    <source>
        <dbReference type="ARBA" id="ARBA00005163"/>
    </source>
</evidence>
<evidence type="ECO:0000256" key="2">
    <source>
        <dbReference type="ARBA" id="ARBA00010566"/>
    </source>
</evidence>
<dbReference type="EMBL" id="LBZV01000001">
    <property type="protein sequence ID" value="KKR78254.1"/>
    <property type="molecule type" value="Genomic_DNA"/>
</dbReference>
<reference evidence="5 6" key="1">
    <citation type="journal article" date="2015" name="Nature">
        <title>rRNA introns, odd ribosomes, and small enigmatic genomes across a large radiation of phyla.</title>
        <authorList>
            <person name="Brown C.T."/>
            <person name="Hug L.A."/>
            <person name="Thomas B.C."/>
            <person name="Sharon I."/>
            <person name="Castelle C.J."/>
            <person name="Singh A."/>
            <person name="Wilkins M.J."/>
            <person name="Williams K.H."/>
            <person name="Banfield J.F."/>
        </authorList>
    </citation>
    <scope>NUCLEOTIDE SEQUENCE [LARGE SCALE GENOMIC DNA]</scope>
</reference>
<dbReference type="GO" id="GO:0006099">
    <property type="term" value="P:tricarboxylic acid cycle"/>
    <property type="evidence" value="ECO:0007669"/>
    <property type="project" value="UniProtKB-UniPathway"/>
</dbReference>
<organism evidence="5 6">
    <name type="scientific">Candidatus Curtissbacteria bacterium GW2011_GWA1_40_9</name>
    <dbReference type="NCBI Taxonomy" id="1618408"/>
    <lineage>
        <taxon>Bacteria</taxon>
        <taxon>Candidatus Curtissiibacteriota</taxon>
    </lineage>
</organism>
<dbReference type="STRING" id="1618408.UU23_C0001G0018"/>
<dbReference type="UniPathway" id="UPA00223"/>